<accession>A0A2T6BSL9</accession>
<sequence length="243" mass="28224">MPWYEESFGEDYLLVYRHRNRANAEREIRAAAGWLDLKKGDRVLDLCCGTGRHSISLDDLGLKVTGIDLSPVLLKYAEKASKGRDIRYVRGDMRDLPFEENEFAAVFNLFTSFGYFIEDGENEKVLSEIHRVTQPGGRFLIDFLNRNAVEKNLVPESVREENGVKITERRWIDGDFVRKKITLSDSRGQREYRERVKMYDRTRMVEMMEKAGLTVEGVRGDFEGSPYSEEESPRMIFYGRVNP</sequence>
<dbReference type="Gene3D" id="3.40.50.150">
    <property type="entry name" value="Vaccinia Virus protein VP39"/>
    <property type="match status" value="1"/>
</dbReference>
<dbReference type="Proteomes" id="UP000244240">
    <property type="component" value="Unassembled WGS sequence"/>
</dbReference>
<dbReference type="AlphaFoldDB" id="A0A2T6BSL9"/>
<feature type="domain" description="Methyltransferase" evidence="1">
    <location>
        <begin position="43"/>
        <end position="137"/>
    </location>
</feature>
<dbReference type="InterPro" id="IPR029063">
    <property type="entry name" value="SAM-dependent_MTases_sf"/>
</dbReference>
<dbReference type="PANTHER" id="PTHR43591">
    <property type="entry name" value="METHYLTRANSFERASE"/>
    <property type="match status" value="1"/>
</dbReference>
<keyword evidence="2" id="KW-0830">Ubiquinone</keyword>
<dbReference type="Pfam" id="PF13649">
    <property type="entry name" value="Methyltransf_25"/>
    <property type="match status" value="1"/>
</dbReference>
<dbReference type="EMBL" id="QBKR01000013">
    <property type="protein sequence ID" value="PTX59085.1"/>
    <property type="molecule type" value="Genomic_DNA"/>
</dbReference>
<comment type="caution">
    <text evidence="2">The sequence shown here is derived from an EMBL/GenBank/DDBJ whole genome shotgun (WGS) entry which is preliminary data.</text>
</comment>
<protein>
    <submittedName>
        <fullName evidence="2">Ubiquinone/menaquinone biosynthesis C-methylase UbiE</fullName>
    </submittedName>
</protein>
<evidence type="ECO:0000313" key="3">
    <source>
        <dbReference type="Proteomes" id="UP000244240"/>
    </source>
</evidence>
<evidence type="ECO:0000259" key="1">
    <source>
        <dbReference type="Pfam" id="PF13649"/>
    </source>
</evidence>
<keyword evidence="3" id="KW-1185">Reference proteome</keyword>
<dbReference type="CDD" id="cd02440">
    <property type="entry name" value="AdoMet_MTases"/>
    <property type="match status" value="1"/>
</dbReference>
<dbReference type="SUPFAM" id="SSF53335">
    <property type="entry name" value="S-adenosyl-L-methionine-dependent methyltransferases"/>
    <property type="match status" value="1"/>
</dbReference>
<keyword evidence="2" id="KW-0808">Transferase</keyword>
<organism evidence="2 3">
    <name type="scientific">Melghirimyces profundicolus</name>
    <dbReference type="NCBI Taxonomy" id="1242148"/>
    <lineage>
        <taxon>Bacteria</taxon>
        <taxon>Bacillati</taxon>
        <taxon>Bacillota</taxon>
        <taxon>Bacilli</taxon>
        <taxon>Bacillales</taxon>
        <taxon>Thermoactinomycetaceae</taxon>
        <taxon>Melghirimyces</taxon>
    </lineage>
</organism>
<dbReference type="OrthoDB" id="9811589at2"/>
<gene>
    <name evidence="2" type="ORF">C8P63_11330</name>
</gene>
<dbReference type="Gene3D" id="2.20.25.110">
    <property type="entry name" value="S-adenosyl-L-methionine-dependent methyltransferases"/>
    <property type="match status" value="1"/>
</dbReference>
<dbReference type="RefSeq" id="WP_108023950.1">
    <property type="nucleotide sequence ID" value="NZ_QBKR01000013.1"/>
</dbReference>
<dbReference type="PANTHER" id="PTHR43591:SF110">
    <property type="entry name" value="RHODANESE DOMAIN-CONTAINING PROTEIN"/>
    <property type="match status" value="1"/>
</dbReference>
<name>A0A2T6BSL9_9BACL</name>
<dbReference type="GO" id="GO:0008168">
    <property type="term" value="F:methyltransferase activity"/>
    <property type="evidence" value="ECO:0007669"/>
    <property type="project" value="UniProtKB-KW"/>
</dbReference>
<reference evidence="2 3" key="1">
    <citation type="submission" date="2018-04" db="EMBL/GenBank/DDBJ databases">
        <title>Genomic Encyclopedia of Archaeal and Bacterial Type Strains, Phase II (KMG-II): from individual species to whole genera.</title>
        <authorList>
            <person name="Goeker M."/>
        </authorList>
    </citation>
    <scope>NUCLEOTIDE SEQUENCE [LARGE SCALE GENOMIC DNA]</scope>
    <source>
        <strain evidence="2 3">DSM 45787</strain>
    </source>
</reference>
<dbReference type="GO" id="GO:0032259">
    <property type="term" value="P:methylation"/>
    <property type="evidence" value="ECO:0007669"/>
    <property type="project" value="UniProtKB-KW"/>
</dbReference>
<evidence type="ECO:0000313" key="2">
    <source>
        <dbReference type="EMBL" id="PTX59085.1"/>
    </source>
</evidence>
<keyword evidence="2" id="KW-0489">Methyltransferase</keyword>
<proteinExistence type="predicted"/>
<dbReference type="InterPro" id="IPR041698">
    <property type="entry name" value="Methyltransf_25"/>
</dbReference>